<dbReference type="KEGG" id="uvi:66063580"/>
<keyword evidence="3" id="KW-1185">Reference proteome</keyword>
<evidence type="ECO:0000313" key="2">
    <source>
        <dbReference type="EMBL" id="QUC18561.1"/>
    </source>
</evidence>
<feature type="region of interest" description="Disordered" evidence="1">
    <location>
        <begin position="178"/>
        <end position="299"/>
    </location>
</feature>
<organism evidence="2 3">
    <name type="scientific">Ustilaginoidea virens</name>
    <name type="common">Rice false smut fungus</name>
    <name type="synonym">Villosiclava virens</name>
    <dbReference type="NCBI Taxonomy" id="1159556"/>
    <lineage>
        <taxon>Eukaryota</taxon>
        <taxon>Fungi</taxon>
        <taxon>Dikarya</taxon>
        <taxon>Ascomycota</taxon>
        <taxon>Pezizomycotina</taxon>
        <taxon>Sordariomycetes</taxon>
        <taxon>Hypocreomycetidae</taxon>
        <taxon>Hypocreales</taxon>
        <taxon>Clavicipitaceae</taxon>
        <taxon>Ustilaginoidea</taxon>
    </lineage>
</organism>
<evidence type="ECO:0000313" key="3">
    <source>
        <dbReference type="Proteomes" id="UP000027002"/>
    </source>
</evidence>
<protein>
    <submittedName>
        <fullName evidence="2">Uncharacterized protein</fullName>
    </submittedName>
</protein>
<dbReference type="EMBL" id="CP072754">
    <property type="protein sequence ID" value="QUC18561.1"/>
    <property type="molecule type" value="Genomic_DNA"/>
</dbReference>
<evidence type="ECO:0000256" key="1">
    <source>
        <dbReference type="SAM" id="MobiDB-lite"/>
    </source>
</evidence>
<reference evidence="2" key="1">
    <citation type="submission" date="2020-03" db="EMBL/GenBank/DDBJ databases">
        <title>A mixture of massive structural variations and highly conserved coding sequences in Ustilaginoidea virens genome.</title>
        <authorList>
            <person name="Zhang K."/>
            <person name="Zhao Z."/>
            <person name="Zhang Z."/>
            <person name="Li Y."/>
            <person name="Hsiang T."/>
            <person name="Sun W."/>
        </authorList>
    </citation>
    <scope>NUCLEOTIDE SEQUENCE</scope>
    <source>
        <strain evidence="2">UV-8b</strain>
    </source>
</reference>
<accession>A0A8E5MGG1</accession>
<dbReference type="Proteomes" id="UP000027002">
    <property type="component" value="Chromosome 2"/>
</dbReference>
<dbReference type="RefSeq" id="XP_042996234.1">
    <property type="nucleotide sequence ID" value="XM_043140300.1"/>
</dbReference>
<dbReference type="GeneID" id="66063580"/>
<sequence>MPRVQPSTLELGPGATRPWPCCGCVRCGDPSVQCCNQRGTSGVCFRCASLHRPCVFRWSEPPGTEAACRAIKLTGSPTRPTTDATSSGSFVSIPLAPVPLNREFLDLFERGIVALEGIQARLDNASPASLPLSTAVETINLRNAPDPTPSPTSQGRAEIAKLLSNARTARDREIRLEKAAADAGVQSQVTQTPPGRRTRSGTGPAATRLSKKKNAMTPSQRLGPRGGRSAATTPVKPQAGQKRPSRGRLAPEPPPKLSKAAATLLARAKQSARGKGNNGDSDDAEDTGDREWSGGEYDE</sequence>
<proteinExistence type="predicted"/>
<dbReference type="AlphaFoldDB" id="A0A8E5MGG1"/>
<name>A0A8E5MGG1_USTVR</name>
<gene>
    <name evidence="2" type="ORF">UV8b_02802</name>
</gene>